<dbReference type="Gene3D" id="2.180.10.10">
    <property type="entry name" value="RHS repeat-associated core"/>
    <property type="match status" value="1"/>
</dbReference>
<dbReference type="PANTHER" id="PTHR32305:SF15">
    <property type="entry name" value="PROTEIN RHSA-RELATED"/>
    <property type="match status" value="1"/>
</dbReference>
<evidence type="ECO:0000313" key="3">
    <source>
        <dbReference type="Proteomes" id="UP000294480"/>
    </source>
</evidence>
<dbReference type="InterPro" id="IPR050708">
    <property type="entry name" value="T6SS_VgrG/RHS"/>
</dbReference>
<feature type="non-terminal residue" evidence="2">
    <location>
        <position position="1"/>
    </location>
</feature>
<keyword evidence="3" id="KW-1185">Reference proteome</keyword>
<comment type="caution">
    <text evidence="2">The sequence shown here is derived from an EMBL/GenBank/DDBJ whole genome shotgun (WGS) entry which is preliminary data.</text>
</comment>
<reference evidence="2 3" key="1">
    <citation type="submission" date="2019-03" db="EMBL/GenBank/DDBJ databases">
        <title>Genomic Encyclopedia of Type Strains, Phase IV (KMG-IV): sequencing the most valuable type-strain genomes for metagenomic binning, comparative biology and taxonomic classification.</title>
        <authorList>
            <person name="Goeker M."/>
        </authorList>
    </citation>
    <scope>NUCLEOTIDE SEQUENCE [LARGE SCALE GENOMIC DNA]</scope>
    <source>
        <strain evidence="2 3">DSM 102852</strain>
    </source>
</reference>
<accession>A0A4V3DJ43</accession>
<dbReference type="InterPro" id="IPR022385">
    <property type="entry name" value="Rhs_assc_core"/>
</dbReference>
<dbReference type="NCBIfam" id="TIGR03696">
    <property type="entry name" value="Rhs_assc_core"/>
    <property type="match status" value="1"/>
</dbReference>
<sequence>RAGFTNPIRFQGQYFDHETGLHYNRHRYYDPHSGRFVSRDPIGLLGGMNVHAYAPNPVEWIDPLGLYKGQPRTPNGQFGKGKDPNRPPEPEKSCTHGNSLDSDKPAIGYTLRDRTTNEVLKYGETTRGAMRYTQTYLDNENALFRPEASGTKREMHCWQTKKIREYTATHGRRPRLNKTDY</sequence>
<name>A0A4V3DJ43_9BURK</name>
<dbReference type="Proteomes" id="UP000294480">
    <property type="component" value="Unassembled WGS sequence"/>
</dbReference>
<dbReference type="PANTHER" id="PTHR32305">
    <property type="match status" value="1"/>
</dbReference>
<protein>
    <submittedName>
        <fullName evidence="2">RHS repeat-associated protein</fullName>
    </submittedName>
</protein>
<feature type="compositionally biased region" description="Basic and acidic residues" evidence="1">
    <location>
        <begin position="80"/>
        <end position="94"/>
    </location>
</feature>
<evidence type="ECO:0000313" key="2">
    <source>
        <dbReference type="EMBL" id="TDR25012.1"/>
    </source>
</evidence>
<dbReference type="PRINTS" id="PR00394">
    <property type="entry name" value="RHSPROTEIN"/>
</dbReference>
<evidence type="ECO:0000256" key="1">
    <source>
        <dbReference type="SAM" id="MobiDB-lite"/>
    </source>
</evidence>
<dbReference type="RefSeq" id="WP_281275643.1">
    <property type="nucleotide sequence ID" value="NZ_SNZE01000075.1"/>
</dbReference>
<dbReference type="EMBL" id="SNZE01000075">
    <property type="protein sequence ID" value="TDR25012.1"/>
    <property type="molecule type" value="Genomic_DNA"/>
</dbReference>
<proteinExistence type="predicted"/>
<organism evidence="2 3">
    <name type="scientific">Hydromonas duriensis</name>
    <dbReference type="NCBI Taxonomy" id="1527608"/>
    <lineage>
        <taxon>Bacteria</taxon>
        <taxon>Pseudomonadati</taxon>
        <taxon>Pseudomonadota</taxon>
        <taxon>Betaproteobacteria</taxon>
        <taxon>Burkholderiales</taxon>
        <taxon>Burkholderiaceae</taxon>
        <taxon>Hydromonas</taxon>
    </lineage>
</organism>
<dbReference type="AlphaFoldDB" id="A0A4V3DJ43"/>
<gene>
    <name evidence="2" type="ORF">DFR44_1753</name>
</gene>
<feature type="region of interest" description="Disordered" evidence="1">
    <location>
        <begin position="69"/>
        <end position="106"/>
    </location>
</feature>